<comment type="caution">
    <text evidence="9">The sequence shown here is derived from an EMBL/GenBank/DDBJ whole genome shotgun (WGS) entry which is preliminary data.</text>
</comment>
<feature type="transmembrane region" description="Helical" evidence="7">
    <location>
        <begin position="380"/>
        <end position="402"/>
    </location>
</feature>
<sequence length="503" mass="53833">MTGAFPLLTILAVLPLAVSALILMIPALRVQGRPIALVTSLAELLGFIWIAATFDYSHAADFQWAETYQWIPAFGTSWALGVNGLSLVMLLLASALLPIVLVAEWALDSEAEGGRYAALLLFLQFFIVVIFAARDVFVFYLAFEAMLLPLYLLIGQFGRTEKRGKAALKFVIYSLVGGLIMLVGIIWIPITQGWKPDSFLMENLMMNGIDAGSPTATMLVFLSFFIAFAIKAPMVPLHTWLADVAEAARPGTSTILVGVLDKIGTYGMIMISLRIFPTETLVAAPWIAGFAILSILYGALAALGSKNLLRLISFTSVSHFGFMVMAIFIGSAYALTGAMVYMVAHGVTIAGLFLLSGALIRRGGTATIKEYGGLQRVTPVLAGTFLMTGLASVALPGLSGFVPEYMILLGTYQVAPWAAGVSVISVVIAAVYILLPYQHIFTGPPEKAKQISDLNTLERTAITPLLVAMVVLGVWAAPLVNTVSQVADSTLIVTIHHLEGSAK</sequence>
<feature type="transmembrane region" description="Helical" evidence="7">
    <location>
        <begin position="170"/>
        <end position="191"/>
    </location>
</feature>
<comment type="similarity">
    <text evidence="2">Belongs to the complex I subunit 4 family.</text>
</comment>
<dbReference type="GO" id="GO:0016020">
    <property type="term" value="C:membrane"/>
    <property type="evidence" value="ECO:0007669"/>
    <property type="project" value="UniProtKB-SubCell"/>
</dbReference>
<feature type="domain" description="NADH:quinone oxidoreductase/Mrp antiporter transmembrane" evidence="8">
    <location>
        <begin position="133"/>
        <end position="428"/>
    </location>
</feature>
<protein>
    <submittedName>
        <fullName evidence="9">NADH-quinone oxidoreductase subunit M</fullName>
    </submittedName>
</protein>
<keyword evidence="5 7" id="KW-0472">Membrane</keyword>
<dbReference type="InterPro" id="IPR010227">
    <property type="entry name" value="NADH_Q_OxRdtase_chainM/4"/>
</dbReference>
<dbReference type="Proteomes" id="UP000186465">
    <property type="component" value="Unassembled WGS sequence"/>
</dbReference>
<evidence type="ECO:0000256" key="5">
    <source>
        <dbReference type="ARBA" id="ARBA00023136"/>
    </source>
</evidence>
<keyword evidence="4 7" id="KW-1133">Transmembrane helix</keyword>
<evidence type="ECO:0000256" key="7">
    <source>
        <dbReference type="SAM" id="Phobius"/>
    </source>
</evidence>
<name>A0A1Q5PMJ3_9ACTO</name>
<dbReference type="OrthoDB" id="9768329at2"/>
<feature type="transmembrane region" description="Helical" evidence="7">
    <location>
        <begin position="115"/>
        <end position="133"/>
    </location>
</feature>
<feature type="transmembrane region" description="Helical" evidence="7">
    <location>
        <begin position="339"/>
        <end position="360"/>
    </location>
</feature>
<dbReference type="PRINTS" id="PR01437">
    <property type="entry name" value="NUOXDRDTASE4"/>
</dbReference>
<dbReference type="EMBL" id="MPDM01000005">
    <property type="protein sequence ID" value="OKL48743.1"/>
    <property type="molecule type" value="Genomic_DNA"/>
</dbReference>
<feature type="transmembrane region" description="Helical" evidence="7">
    <location>
        <begin position="35"/>
        <end position="54"/>
    </location>
</feature>
<dbReference type="PANTHER" id="PTHR43507">
    <property type="entry name" value="NADH-UBIQUINONE OXIDOREDUCTASE CHAIN 4"/>
    <property type="match status" value="1"/>
</dbReference>
<evidence type="ECO:0000256" key="1">
    <source>
        <dbReference type="ARBA" id="ARBA00004127"/>
    </source>
</evidence>
<dbReference type="NCBIfam" id="TIGR01972">
    <property type="entry name" value="NDH_I_M"/>
    <property type="match status" value="1"/>
</dbReference>
<evidence type="ECO:0000259" key="8">
    <source>
        <dbReference type="Pfam" id="PF00361"/>
    </source>
</evidence>
<dbReference type="GO" id="GO:0008137">
    <property type="term" value="F:NADH dehydrogenase (ubiquinone) activity"/>
    <property type="evidence" value="ECO:0007669"/>
    <property type="project" value="InterPro"/>
</dbReference>
<proteinExistence type="inferred from homology"/>
<reference evidence="10" key="1">
    <citation type="submission" date="2016-11" db="EMBL/GenBank/DDBJ databases">
        <title>Actinomyces gypaetusis sp. nov. isolated from Gypaetus barbatus in Qinghai Tibet Plateau China.</title>
        <authorList>
            <person name="Meng X."/>
        </authorList>
    </citation>
    <scope>NUCLEOTIDE SEQUENCE [LARGE SCALE GENOMIC DNA]</scope>
    <source>
        <strain evidence="10">DSM 15383</strain>
    </source>
</reference>
<feature type="transmembrane region" description="Helical" evidence="7">
    <location>
        <begin position="456"/>
        <end position="477"/>
    </location>
</feature>
<dbReference type="InterPro" id="IPR003918">
    <property type="entry name" value="NADH_UbQ_OxRdtase"/>
</dbReference>
<dbReference type="Pfam" id="PF00361">
    <property type="entry name" value="Proton_antipo_M"/>
    <property type="match status" value="1"/>
</dbReference>
<comment type="subcellular location">
    <subcellularLocation>
        <location evidence="1">Endomembrane system</location>
        <topology evidence="1">Multi-pass membrane protein</topology>
    </subcellularLocation>
    <subcellularLocation>
        <location evidence="6">Membrane</location>
        <topology evidence="6">Multi-pass membrane protein</topology>
    </subcellularLocation>
</comment>
<feature type="transmembrane region" description="Helical" evidence="7">
    <location>
        <begin position="282"/>
        <end position="304"/>
    </location>
</feature>
<feature type="transmembrane region" description="Helical" evidence="7">
    <location>
        <begin position="251"/>
        <end position="276"/>
    </location>
</feature>
<organism evidence="9 10">
    <name type="scientific">Boudabousia marimammalium</name>
    <dbReference type="NCBI Taxonomy" id="156892"/>
    <lineage>
        <taxon>Bacteria</taxon>
        <taxon>Bacillati</taxon>
        <taxon>Actinomycetota</taxon>
        <taxon>Actinomycetes</taxon>
        <taxon>Actinomycetales</taxon>
        <taxon>Actinomycetaceae</taxon>
        <taxon>Boudabousia</taxon>
    </lineage>
</organism>
<evidence type="ECO:0000256" key="2">
    <source>
        <dbReference type="ARBA" id="ARBA00009025"/>
    </source>
</evidence>
<dbReference type="InterPro" id="IPR001750">
    <property type="entry name" value="ND/Mrp_TM"/>
</dbReference>
<dbReference type="AlphaFoldDB" id="A0A1Q5PMJ3"/>
<feature type="transmembrane region" description="Helical" evidence="7">
    <location>
        <begin position="311"/>
        <end position="333"/>
    </location>
</feature>
<accession>A0A1Q5PMJ3</accession>
<gene>
    <name evidence="9" type="ORF">BM477_05990</name>
</gene>
<evidence type="ECO:0000256" key="6">
    <source>
        <dbReference type="RuleBase" id="RU000320"/>
    </source>
</evidence>
<feature type="transmembrane region" description="Helical" evidence="7">
    <location>
        <begin position="211"/>
        <end position="230"/>
    </location>
</feature>
<dbReference type="STRING" id="156892.BM477_05990"/>
<evidence type="ECO:0000256" key="3">
    <source>
        <dbReference type="ARBA" id="ARBA00022692"/>
    </source>
</evidence>
<dbReference type="GO" id="GO:0012505">
    <property type="term" value="C:endomembrane system"/>
    <property type="evidence" value="ECO:0007669"/>
    <property type="project" value="UniProtKB-SubCell"/>
</dbReference>
<keyword evidence="10" id="KW-1185">Reference proteome</keyword>
<evidence type="ECO:0000313" key="9">
    <source>
        <dbReference type="EMBL" id="OKL48743.1"/>
    </source>
</evidence>
<keyword evidence="3 6" id="KW-0812">Transmembrane</keyword>
<evidence type="ECO:0000256" key="4">
    <source>
        <dbReference type="ARBA" id="ARBA00022989"/>
    </source>
</evidence>
<dbReference type="GO" id="GO:0048039">
    <property type="term" value="F:ubiquinone binding"/>
    <property type="evidence" value="ECO:0007669"/>
    <property type="project" value="TreeGrafter"/>
</dbReference>
<dbReference type="GO" id="GO:0003954">
    <property type="term" value="F:NADH dehydrogenase activity"/>
    <property type="evidence" value="ECO:0007669"/>
    <property type="project" value="TreeGrafter"/>
</dbReference>
<feature type="transmembrane region" description="Helical" evidence="7">
    <location>
        <begin position="139"/>
        <end position="158"/>
    </location>
</feature>
<feature type="transmembrane region" description="Helical" evidence="7">
    <location>
        <begin position="6"/>
        <end position="28"/>
    </location>
</feature>
<feature type="transmembrane region" description="Helical" evidence="7">
    <location>
        <begin position="78"/>
        <end position="103"/>
    </location>
</feature>
<feature type="transmembrane region" description="Helical" evidence="7">
    <location>
        <begin position="414"/>
        <end position="435"/>
    </location>
</feature>
<dbReference type="GO" id="GO:0042773">
    <property type="term" value="P:ATP synthesis coupled electron transport"/>
    <property type="evidence" value="ECO:0007669"/>
    <property type="project" value="InterPro"/>
</dbReference>
<dbReference type="GO" id="GO:0015990">
    <property type="term" value="P:electron transport coupled proton transport"/>
    <property type="evidence" value="ECO:0007669"/>
    <property type="project" value="TreeGrafter"/>
</dbReference>
<dbReference type="RefSeq" id="WP_075361804.1">
    <property type="nucleotide sequence ID" value="NZ_MPDM01000005.1"/>
</dbReference>
<dbReference type="PANTHER" id="PTHR43507:SF1">
    <property type="entry name" value="NADH-UBIQUINONE OXIDOREDUCTASE CHAIN 4"/>
    <property type="match status" value="1"/>
</dbReference>
<evidence type="ECO:0000313" key="10">
    <source>
        <dbReference type="Proteomes" id="UP000186465"/>
    </source>
</evidence>